<evidence type="ECO:0000313" key="5">
    <source>
        <dbReference type="EMBL" id="QSY58075.1"/>
    </source>
</evidence>
<proteinExistence type="predicted"/>
<dbReference type="PANTHER" id="PTHR22916">
    <property type="entry name" value="GLYCOSYLTRANSFERASE"/>
    <property type="match status" value="1"/>
</dbReference>
<evidence type="ECO:0000256" key="2">
    <source>
        <dbReference type="ARBA" id="ARBA00022679"/>
    </source>
</evidence>
<dbReference type="CDD" id="cd00761">
    <property type="entry name" value="Glyco_tranf_GTA_type"/>
    <property type="match status" value="1"/>
</dbReference>
<dbReference type="InterPro" id="IPR001173">
    <property type="entry name" value="Glyco_trans_2-like"/>
</dbReference>
<evidence type="ECO:0000313" key="4">
    <source>
        <dbReference type="EMBL" id="PLS24543.1"/>
    </source>
</evidence>
<dbReference type="Proteomes" id="UP000234855">
    <property type="component" value="Unassembled WGS sequence"/>
</dbReference>
<reference evidence="4 6" key="1">
    <citation type="submission" date="2017-07" db="EMBL/GenBank/DDBJ databases">
        <title>Bifidobacterium novel species.</title>
        <authorList>
            <person name="Lugli G.A."/>
            <person name="Milani C."/>
            <person name="Duranti S."/>
            <person name="Mangifesta M."/>
        </authorList>
    </citation>
    <scope>NUCLEOTIDE SEQUENCE [LARGE SCALE GENOMIC DNA]</scope>
    <source>
        <strain evidence="4 6">45</strain>
    </source>
</reference>
<dbReference type="Proteomes" id="UP000663067">
    <property type="component" value="Chromosome"/>
</dbReference>
<evidence type="ECO:0000313" key="6">
    <source>
        <dbReference type="Proteomes" id="UP000234855"/>
    </source>
</evidence>
<sequence length="333" mass="38037">MSHSIEKPLITVVVPIYNVERVISESIDSLVRQSYADLEIILVDDGSTDSSGDIADDYADKDSRIIVIHQANAGLSEARNRGIQESSGRFIAFLDSDDVLAPEYIEHLYNTLDKTHADIAVSGILPFDDDKGVASAYEEKQHDTNRNSGKIITFDSRSALIDILYMNHMAVAAFGKLYRIDLFEGIRYPAGKLYEDIGTTVRLFDKSQCIAFVEYQDCFYRIRKGSIQQSGFAPNQMDLIDNIEDFYPLIEEKYPEAIPAYKSKLISAAFNLYMKTEEGNIRQEMYRQCLWDTIKKYRFSVIRDPRARTAARFASIISYFGPRILRAMYRITR</sequence>
<accession>A0A2N5IRF3</accession>
<reference evidence="5 7" key="2">
    <citation type="submission" date="2021-03" db="EMBL/GenBank/DDBJ databases">
        <title>Genome sequencing of Bifidobacterium imperatoris JCM 32708.</title>
        <authorList>
            <person name="Kim J."/>
        </authorList>
    </citation>
    <scope>NUCLEOTIDE SEQUENCE [LARGE SCALE GENOMIC DNA]</scope>
    <source>
        <strain evidence="5 7">JCM 32708</strain>
    </source>
</reference>
<dbReference type="RefSeq" id="WP_165781940.1">
    <property type="nucleotide sequence ID" value="NZ_CP071591.1"/>
</dbReference>
<dbReference type="Pfam" id="PF00535">
    <property type="entry name" value="Glycos_transf_2"/>
    <property type="match status" value="1"/>
</dbReference>
<name>A0A2N5IRF3_9BIFI</name>
<dbReference type="AlphaFoldDB" id="A0A2N5IRF3"/>
<feature type="domain" description="Glycosyltransferase 2-like" evidence="3">
    <location>
        <begin position="11"/>
        <end position="151"/>
    </location>
</feature>
<dbReference type="GO" id="GO:0016757">
    <property type="term" value="F:glycosyltransferase activity"/>
    <property type="evidence" value="ECO:0007669"/>
    <property type="project" value="UniProtKB-KW"/>
</dbReference>
<dbReference type="EMBL" id="CP071591">
    <property type="protein sequence ID" value="QSY58075.1"/>
    <property type="molecule type" value="Genomic_DNA"/>
</dbReference>
<dbReference type="SUPFAM" id="SSF53448">
    <property type="entry name" value="Nucleotide-diphospho-sugar transferases"/>
    <property type="match status" value="1"/>
</dbReference>
<protein>
    <submittedName>
        <fullName evidence="5">Glycosyltransferase family 2 protein</fullName>
    </submittedName>
    <submittedName>
        <fullName evidence="4">Glycosyltransferases involved in cell wall biogenesis</fullName>
    </submittedName>
</protein>
<evidence type="ECO:0000259" key="3">
    <source>
        <dbReference type="Pfam" id="PF00535"/>
    </source>
</evidence>
<dbReference type="Gene3D" id="3.90.550.10">
    <property type="entry name" value="Spore Coat Polysaccharide Biosynthesis Protein SpsA, Chain A"/>
    <property type="match status" value="1"/>
</dbReference>
<keyword evidence="2 4" id="KW-0808">Transferase</keyword>
<organism evidence="4 6">
    <name type="scientific">Bifidobacterium imperatoris</name>
    <dbReference type="NCBI Taxonomy" id="2020965"/>
    <lineage>
        <taxon>Bacteria</taxon>
        <taxon>Bacillati</taxon>
        <taxon>Actinomycetota</taxon>
        <taxon>Actinomycetes</taxon>
        <taxon>Bifidobacteriales</taxon>
        <taxon>Bifidobacteriaceae</taxon>
        <taxon>Bifidobacterium</taxon>
    </lineage>
</organism>
<dbReference type="InterPro" id="IPR029044">
    <property type="entry name" value="Nucleotide-diphossugar_trans"/>
</dbReference>
<evidence type="ECO:0000313" key="7">
    <source>
        <dbReference type="Proteomes" id="UP000663067"/>
    </source>
</evidence>
<keyword evidence="1" id="KW-0328">Glycosyltransferase</keyword>
<evidence type="ECO:0000256" key="1">
    <source>
        <dbReference type="ARBA" id="ARBA00022676"/>
    </source>
</evidence>
<dbReference type="EMBL" id="NMWV01000018">
    <property type="protein sequence ID" value="PLS24543.1"/>
    <property type="molecule type" value="Genomic_DNA"/>
</dbReference>
<gene>
    <name evidence="5" type="ORF">BLI708_01750</name>
    <name evidence="4" type="ORF">Tam1G_1362</name>
</gene>
<keyword evidence="7" id="KW-1185">Reference proteome</keyword>
<dbReference type="PANTHER" id="PTHR22916:SF51">
    <property type="entry name" value="GLYCOSYLTRANSFERASE EPSH-RELATED"/>
    <property type="match status" value="1"/>
</dbReference>